<dbReference type="Proteomes" id="UP000254602">
    <property type="component" value="Unassembled WGS sequence"/>
</dbReference>
<proteinExistence type="predicted"/>
<name>A0A379KMH5_PSEPU</name>
<evidence type="ECO:0008006" key="3">
    <source>
        <dbReference type="Google" id="ProtNLM"/>
    </source>
</evidence>
<evidence type="ECO:0000313" key="1">
    <source>
        <dbReference type="EMBL" id="SUD69236.1"/>
    </source>
</evidence>
<sequence length="91" mass="9899">MGDGPANGKIIMLKVVPDPPHNHHSLEDTIIQAAEFALCAQSVAQQAVSLQPRTPASVLMMASMHELESLRVLLESALIQLQMPPEPRTLH</sequence>
<gene>
    <name evidence="1" type="ORF">NCTC7914_03377</name>
</gene>
<organism evidence="1 2">
    <name type="scientific">Pseudomonas putida</name>
    <name type="common">Arthrobacter siderocapsulatus</name>
    <dbReference type="NCBI Taxonomy" id="303"/>
    <lineage>
        <taxon>Bacteria</taxon>
        <taxon>Pseudomonadati</taxon>
        <taxon>Pseudomonadota</taxon>
        <taxon>Gammaproteobacteria</taxon>
        <taxon>Pseudomonadales</taxon>
        <taxon>Pseudomonadaceae</taxon>
        <taxon>Pseudomonas</taxon>
    </lineage>
</organism>
<accession>A0A379KMH5</accession>
<dbReference type="EMBL" id="UGUY01000001">
    <property type="protein sequence ID" value="SUD69236.1"/>
    <property type="molecule type" value="Genomic_DNA"/>
</dbReference>
<reference evidence="1 2" key="1">
    <citation type="submission" date="2018-06" db="EMBL/GenBank/DDBJ databases">
        <authorList>
            <consortium name="Pathogen Informatics"/>
            <person name="Doyle S."/>
        </authorList>
    </citation>
    <scope>NUCLEOTIDE SEQUENCE [LARGE SCALE GENOMIC DNA]</scope>
    <source>
        <strain evidence="1 2">NCTC7914</strain>
    </source>
</reference>
<dbReference type="AlphaFoldDB" id="A0A379KMH5"/>
<evidence type="ECO:0000313" key="2">
    <source>
        <dbReference type="Proteomes" id="UP000254602"/>
    </source>
</evidence>
<protein>
    <recommendedName>
        <fullName evidence="3">DUF3077 domain-containing protein</fullName>
    </recommendedName>
</protein>